<dbReference type="Proteomes" id="UP000189513">
    <property type="component" value="Unassembled WGS sequence"/>
</dbReference>
<feature type="region of interest" description="Disordered" evidence="5">
    <location>
        <begin position="131"/>
        <end position="176"/>
    </location>
</feature>
<dbReference type="EMBL" id="MPUK01000017">
    <property type="protein sequence ID" value="ONH64806.1"/>
    <property type="molecule type" value="Genomic_DNA"/>
</dbReference>
<evidence type="ECO:0000256" key="3">
    <source>
        <dbReference type="ARBA" id="ARBA00022989"/>
    </source>
</evidence>
<name>A0A061B1X3_CYBFA</name>
<feature type="region of interest" description="Disordered" evidence="5">
    <location>
        <begin position="38"/>
        <end position="66"/>
    </location>
</feature>
<keyword evidence="3 6" id="KW-1133">Transmembrane helix</keyword>
<proteinExistence type="predicted"/>
<keyword evidence="2 6" id="KW-0812">Transmembrane</keyword>
<evidence type="ECO:0000313" key="7">
    <source>
        <dbReference type="EMBL" id="CDR43452.1"/>
    </source>
</evidence>
<protein>
    <submittedName>
        <fullName evidence="7">CYFA0S12e00670g1_1</fullName>
    </submittedName>
</protein>
<feature type="compositionally biased region" description="Polar residues" evidence="5">
    <location>
        <begin position="136"/>
        <end position="145"/>
    </location>
</feature>
<comment type="subcellular location">
    <subcellularLocation>
        <location evidence="1">Membrane</location>
        <topology evidence="1">Single-pass membrane protein</topology>
    </subcellularLocation>
</comment>
<reference evidence="9" key="2">
    <citation type="journal article" date="2017" name="Genome Announc.">
        <title>Genome sequences of Cyberlindnera fabianii 65, Pichia kudriavzevii 129, and Saccharomyces cerevisiae 131 isolated from fermented masau fruits in Zimbabwe.</title>
        <authorList>
            <person name="van Rijswijck I.M.H."/>
            <person name="Derks M.F.L."/>
            <person name="Abee T."/>
            <person name="de Ridder D."/>
            <person name="Smid E.J."/>
        </authorList>
    </citation>
    <scope>NUCLEOTIDE SEQUENCE [LARGE SCALE GENOMIC DNA]</scope>
    <source>
        <strain evidence="9">65</strain>
    </source>
</reference>
<evidence type="ECO:0000313" key="9">
    <source>
        <dbReference type="Proteomes" id="UP000189513"/>
    </source>
</evidence>
<evidence type="ECO:0000256" key="6">
    <source>
        <dbReference type="SAM" id="Phobius"/>
    </source>
</evidence>
<feature type="region of interest" description="Disordered" evidence="5">
    <location>
        <begin position="199"/>
        <end position="221"/>
    </location>
</feature>
<evidence type="ECO:0000256" key="2">
    <source>
        <dbReference type="ARBA" id="ARBA00022692"/>
    </source>
</evidence>
<sequence length="221" mass="24008">MPPPLLSSLARPRFKYKEKPKIYPLDRSLTSNPTRTIELSKRTISSPSSSDSLVNSTSNSYSTSTTSETGKIAGIVIGIVLAIAIIAIMWFCLRRRKKKREKEEAQLAQNTSTISISEASSDIPLTTIPVPVISPDDSTVESTQSVAEAVPDADPDPDTTDADPIDPPVTTKRQPVQYEHLPPYSKEAPKLTKVVAPPVPSYSLEPLPSHTTDPFHGDSLC</sequence>
<gene>
    <name evidence="8" type="ORF">BON22_5395</name>
    <name evidence="7" type="ORF">CYFA0S_12e00670g</name>
</gene>
<dbReference type="EMBL" id="LK052897">
    <property type="protein sequence ID" value="CDR43452.1"/>
    <property type="molecule type" value="Genomic_DNA"/>
</dbReference>
<reference evidence="8" key="3">
    <citation type="submission" date="2017-01" db="EMBL/GenBank/DDBJ databases">
        <authorList>
            <person name="Mah S.A."/>
            <person name="Swanson W.J."/>
            <person name="Moy G.W."/>
            <person name="Vacquier V.D."/>
        </authorList>
    </citation>
    <scope>NUCLEOTIDE SEQUENCE [LARGE SCALE GENOMIC DNA]</scope>
    <source>
        <strain evidence="8">65</strain>
    </source>
</reference>
<keyword evidence="9" id="KW-1185">Reference proteome</keyword>
<organism evidence="7">
    <name type="scientific">Cyberlindnera fabianii</name>
    <name type="common">Yeast</name>
    <name type="synonym">Hansenula fabianii</name>
    <dbReference type="NCBI Taxonomy" id="36022"/>
    <lineage>
        <taxon>Eukaryota</taxon>
        <taxon>Fungi</taxon>
        <taxon>Dikarya</taxon>
        <taxon>Ascomycota</taxon>
        <taxon>Saccharomycotina</taxon>
        <taxon>Saccharomycetes</taxon>
        <taxon>Phaffomycetales</taxon>
        <taxon>Phaffomycetaceae</taxon>
        <taxon>Cyberlindnera</taxon>
    </lineage>
</organism>
<dbReference type="VEuPathDB" id="FungiDB:BON22_5395"/>
<evidence type="ECO:0000313" key="8">
    <source>
        <dbReference type="EMBL" id="ONH64806.1"/>
    </source>
</evidence>
<feature type="transmembrane region" description="Helical" evidence="6">
    <location>
        <begin position="72"/>
        <end position="93"/>
    </location>
</feature>
<evidence type="ECO:0000256" key="1">
    <source>
        <dbReference type="ARBA" id="ARBA00004167"/>
    </source>
</evidence>
<reference evidence="7" key="1">
    <citation type="journal article" date="2014" name="Genome Announc.">
        <title>Genome sequence of the yeast Cyberlindnera fabianii (Hansenula fabianii).</title>
        <authorList>
            <person name="Freel K.C."/>
            <person name="Sarilar V."/>
            <person name="Neuveglise C."/>
            <person name="Devillers H."/>
            <person name="Friedrich A."/>
            <person name="Schacherer J."/>
        </authorList>
    </citation>
    <scope>NUCLEOTIDE SEQUENCE</scope>
    <source>
        <strain evidence="7">YJS4271</strain>
    </source>
</reference>
<dbReference type="InterPro" id="IPR051694">
    <property type="entry name" value="Immunoregulatory_rcpt-like"/>
</dbReference>
<dbReference type="PANTHER" id="PTHR15549">
    <property type="entry name" value="PAIRED IMMUNOGLOBULIN-LIKE TYPE 2 RECEPTOR"/>
    <property type="match status" value="1"/>
</dbReference>
<keyword evidence="4 6" id="KW-0472">Membrane</keyword>
<dbReference type="AlphaFoldDB" id="A0A061B1X3"/>
<dbReference type="GO" id="GO:0071944">
    <property type="term" value="C:cell periphery"/>
    <property type="evidence" value="ECO:0007669"/>
    <property type="project" value="UniProtKB-ARBA"/>
</dbReference>
<feature type="compositionally biased region" description="Low complexity" evidence="5">
    <location>
        <begin position="42"/>
        <end position="66"/>
    </location>
</feature>
<feature type="compositionally biased region" description="Acidic residues" evidence="5">
    <location>
        <begin position="151"/>
        <end position="164"/>
    </location>
</feature>
<accession>A0A061B1X3</accession>
<dbReference type="GO" id="GO:0016020">
    <property type="term" value="C:membrane"/>
    <property type="evidence" value="ECO:0007669"/>
    <property type="project" value="UniProtKB-SubCell"/>
</dbReference>
<evidence type="ECO:0000256" key="4">
    <source>
        <dbReference type="ARBA" id="ARBA00023136"/>
    </source>
</evidence>
<evidence type="ECO:0000256" key="5">
    <source>
        <dbReference type="SAM" id="MobiDB-lite"/>
    </source>
</evidence>